<dbReference type="PANTHER" id="PTHR43734">
    <property type="entry name" value="PHYTOENE DESATURASE"/>
    <property type="match status" value="1"/>
</dbReference>
<dbReference type="Pfam" id="PF01593">
    <property type="entry name" value="Amino_oxidase"/>
    <property type="match status" value="1"/>
</dbReference>
<keyword evidence="8" id="KW-1185">Reference proteome</keyword>
<feature type="domain" description="Amine oxidase" evidence="6">
    <location>
        <begin position="13"/>
        <end position="295"/>
    </location>
</feature>
<dbReference type="OrthoDB" id="9774675at2"/>
<evidence type="ECO:0000256" key="4">
    <source>
        <dbReference type="ARBA" id="ARBA00023002"/>
    </source>
</evidence>
<gene>
    <name evidence="7" type="ORF">CR162_06640</name>
</gene>
<keyword evidence="3 5" id="KW-0125">Carotenoid biosynthesis</keyword>
<dbReference type="PANTHER" id="PTHR43734:SF7">
    <property type="entry name" value="4,4'-DIAPONEUROSPORENE OXYGENASE"/>
    <property type="match status" value="1"/>
</dbReference>
<dbReference type="Gene3D" id="3.50.50.60">
    <property type="entry name" value="FAD/NAD(P)-binding domain"/>
    <property type="match status" value="2"/>
</dbReference>
<comment type="caution">
    <text evidence="7">The sequence shown here is derived from an EMBL/GenBank/DDBJ whole genome shotgun (WGS) entry which is preliminary data.</text>
</comment>
<dbReference type="InterPro" id="IPR014105">
    <property type="entry name" value="Carotenoid/retinoid_OxRdtase"/>
</dbReference>
<protein>
    <submittedName>
        <fullName evidence="7">Phytoene desaturase</fullName>
    </submittedName>
</protein>
<dbReference type="AlphaFoldDB" id="A0A2C7AFF1"/>
<organism evidence="7 8">
    <name type="scientific">Teichococcus rhizosphaerae</name>
    <dbReference type="NCBI Taxonomy" id="1335062"/>
    <lineage>
        <taxon>Bacteria</taxon>
        <taxon>Pseudomonadati</taxon>
        <taxon>Pseudomonadota</taxon>
        <taxon>Alphaproteobacteria</taxon>
        <taxon>Acetobacterales</taxon>
        <taxon>Roseomonadaceae</taxon>
        <taxon>Roseomonas</taxon>
    </lineage>
</organism>
<dbReference type="EMBL" id="PDNU01000007">
    <property type="protein sequence ID" value="PHK95794.1"/>
    <property type="molecule type" value="Genomic_DNA"/>
</dbReference>
<evidence type="ECO:0000313" key="7">
    <source>
        <dbReference type="EMBL" id="PHK95794.1"/>
    </source>
</evidence>
<dbReference type="RefSeq" id="WP_099094753.1">
    <property type="nucleotide sequence ID" value="NZ_PDNU01000007.1"/>
</dbReference>
<evidence type="ECO:0000313" key="8">
    <source>
        <dbReference type="Proteomes" id="UP000223527"/>
    </source>
</evidence>
<evidence type="ECO:0000256" key="2">
    <source>
        <dbReference type="ARBA" id="ARBA00006046"/>
    </source>
</evidence>
<evidence type="ECO:0000256" key="1">
    <source>
        <dbReference type="ARBA" id="ARBA00004829"/>
    </source>
</evidence>
<dbReference type="NCBIfam" id="TIGR02734">
    <property type="entry name" value="crtI_fam"/>
    <property type="match status" value="1"/>
</dbReference>
<dbReference type="GO" id="GO:0016117">
    <property type="term" value="P:carotenoid biosynthetic process"/>
    <property type="evidence" value="ECO:0007669"/>
    <property type="project" value="UniProtKB-KW"/>
</dbReference>
<dbReference type="InterPro" id="IPR036188">
    <property type="entry name" value="FAD/NAD-bd_sf"/>
</dbReference>
<dbReference type="SUPFAM" id="SSF51905">
    <property type="entry name" value="FAD/NAD(P)-binding domain"/>
    <property type="match status" value="1"/>
</dbReference>
<accession>A0A2C7AFF1</accession>
<dbReference type="Proteomes" id="UP000223527">
    <property type="component" value="Unassembled WGS sequence"/>
</dbReference>
<comment type="similarity">
    <text evidence="2 5">Belongs to the carotenoid/retinoid oxidoreductase family.</text>
</comment>
<name>A0A2C7AFF1_9PROT</name>
<dbReference type="GO" id="GO:0016491">
    <property type="term" value="F:oxidoreductase activity"/>
    <property type="evidence" value="ECO:0007669"/>
    <property type="project" value="UniProtKB-KW"/>
</dbReference>
<evidence type="ECO:0000256" key="5">
    <source>
        <dbReference type="RuleBase" id="RU362075"/>
    </source>
</evidence>
<sequence>MTTSHVVVIGSGLGGLAAAAVASARGHRVTLFDKNPWLGGKAAVLNLPASGAGSPAGANSGFRFDMGPTILTMPRVLRRIFAEAGRDQQAELPLIRLDPQWRCFFEDGTAIDLMQDVPAMAESMERFAPGNGAGYRRFQEVATHLHDVSEKFFFWKSVEGIGDTLDFKANFQPNTLRDVLALRMGQSVARVIRGHVPDARLAQMLDHYCQYVGSSPYLAPAVLCGIGDMQASEGVWYPRGGTRAVAEGLARLAGELGADLRPGVEVTGIEIENGAVRAVRAGGERIACDAVISNMDAIRTYGELVGGAPAAKYSRKKYEPACSGVVLYLGLNRRYEHLAHHDFVFSRDAEEEFDAIYRKGVPAPDPTAYLAAPSATDPTVAPEGGEALYVLVHTPHLRPGQDWKRMLPAYRRTILDKLKRTAGMEDIEERIVVEQALTPQDIHERYKVLDGAIYGLASHGVWTGAFKPGNRSRAVKGLYLAGGAAHPGPGMPMVMMSGWIAADALDQDLGGRGMSDAARAAGERGVPLAAE</sequence>
<dbReference type="InterPro" id="IPR002937">
    <property type="entry name" value="Amino_oxidase"/>
</dbReference>
<reference evidence="7 8" key="1">
    <citation type="submission" date="2017-10" db="EMBL/GenBank/DDBJ databases">
        <authorList>
            <person name="Banno H."/>
            <person name="Chua N.-H."/>
        </authorList>
    </citation>
    <scope>NUCLEOTIDE SEQUENCE [LARGE SCALE GENOMIC DNA]</scope>
    <source>
        <strain evidence="7 8">YW11</strain>
    </source>
</reference>
<comment type="pathway">
    <text evidence="1 5">Carotenoid biosynthesis.</text>
</comment>
<proteinExistence type="inferred from homology"/>
<evidence type="ECO:0000259" key="6">
    <source>
        <dbReference type="Pfam" id="PF01593"/>
    </source>
</evidence>
<evidence type="ECO:0000256" key="3">
    <source>
        <dbReference type="ARBA" id="ARBA00022746"/>
    </source>
</evidence>
<keyword evidence="4 5" id="KW-0560">Oxidoreductase</keyword>